<dbReference type="CDD" id="cd00093">
    <property type="entry name" value="HTH_XRE"/>
    <property type="match status" value="1"/>
</dbReference>
<dbReference type="KEGG" id="dja:HY57_13195"/>
<organism evidence="2 3">
    <name type="scientific">Dyella japonica A8</name>
    <dbReference type="NCBI Taxonomy" id="1217721"/>
    <lineage>
        <taxon>Bacteria</taxon>
        <taxon>Pseudomonadati</taxon>
        <taxon>Pseudomonadota</taxon>
        <taxon>Gammaproteobacteria</taxon>
        <taxon>Lysobacterales</taxon>
        <taxon>Rhodanobacteraceae</taxon>
        <taxon>Dyella</taxon>
    </lineage>
</organism>
<evidence type="ECO:0000313" key="2">
    <source>
        <dbReference type="EMBL" id="AIF48147.1"/>
    </source>
</evidence>
<dbReference type="Proteomes" id="UP000027987">
    <property type="component" value="Chromosome"/>
</dbReference>
<dbReference type="PATRIC" id="fig|1217721.7.peg.2720"/>
<dbReference type="PROSITE" id="PS50943">
    <property type="entry name" value="HTH_CROC1"/>
    <property type="match status" value="1"/>
</dbReference>
<dbReference type="Gene3D" id="1.10.260.40">
    <property type="entry name" value="lambda repressor-like DNA-binding domains"/>
    <property type="match status" value="1"/>
</dbReference>
<dbReference type="RefSeq" id="WP_019467610.1">
    <property type="nucleotide sequence ID" value="NZ_ALOY01000184.1"/>
</dbReference>
<dbReference type="AlphaFoldDB" id="A0A075K378"/>
<evidence type="ECO:0000313" key="3">
    <source>
        <dbReference type="Proteomes" id="UP000027987"/>
    </source>
</evidence>
<protein>
    <submittedName>
        <fullName evidence="2">Transcriptional regulator</fullName>
    </submittedName>
</protein>
<dbReference type="SMART" id="SM00530">
    <property type="entry name" value="HTH_XRE"/>
    <property type="match status" value="1"/>
</dbReference>
<sequence length="108" mass="12283">MPSDADIRLTFQRRLKEAREERALSQKNLGIEAGIDPFVASTRINRYEQGVHEPDMATIQRLAKALQVPLPYLFATDDRLAAMILAFDKLTSSDKDRLLRDLGQRKGK</sequence>
<name>A0A075K378_9GAMM</name>
<dbReference type="Pfam" id="PF01381">
    <property type="entry name" value="HTH_3"/>
    <property type="match status" value="1"/>
</dbReference>
<feature type="domain" description="HTH cro/C1-type" evidence="1">
    <location>
        <begin position="15"/>
        <end position="73"/>
    </location>
</feature>
<dbReference type="InterPro" id="IPR001387">
    <property type="entry name" value="Cro/C1-type_HTH"/>
</dbReference>
<proteinExistence type="predicted"/>
<gene>
    <name evidence="2" type="ORF">HY57_13195</name>
</gene>
<dbReference type="InterPro" id="IPR010982">
    <property type="entry name" value="Lambda_DNA-bd_dom_sf"/>
</dbReference>
<keyword evidence="3" id="KW-1185">Reference proteome</keyword>
<dbReference type="STRING" id="1217721.HY57_13195"/>
<dbReference type="SUPFAM" id="SSF47413">
    <property type="entry name" value="lambda repressor-like DNA-binding domains"/>
    <property type="match status" value="1"/>
</dbReference>
<dbReference type="OrthoDB" id="6006530at2"/>
<dbReference type="GO" id="GO:0003677">
    <property type="term" value="F:DNA binding"/>
    <property type="evidence" value="ECO:0007669"/>
    <property type="project" value="InterPro"/>
</dbReference>
<evidence type="ECO:0000259" key="1">
    <source>
        <dbReference type="PROSITE" id="PS50943"/>
    </source>
</evidence>
<reference evidence="2 3" key="1">
    <citation type="submission" date="2014-07" db="EMBL/GenBank/DDBJ databases">
        <title>Complete Genome Sequence of Dyella japonica Strain A8 Isolated from Malaysian Tropical Soil.</title>
        <authorList>
            <person name="Hui R.K.H."/>
            <person name="Chen J.-W."/>
            <person name="Chan K.-G."/>
            <person name="Leung F.C.C."/>
        </authorList>
    </citation>
    <scope>NUCLEOTIDE SEQUENCE [LARGE SCALE GENOMIC DNA]</scope>
    <source>
        <strain evidence="2 3">A8</strain>
    </source>
</reference>
<dbReference type="HOGENOM" id="CLU_066192_10_1_6"/>
<dbReference type="EMBL" id="CP008884">
    <property type="protein sequence ID" value="AIF48147.1"/>
    <property type="molecule type" value="Genomic_DNA"/>
</dbReference>
<accession>A0A075K378</accession>